<dbReference type="RefSeq" id="WP_119052015.1">
    <property type="nucleotide sequence ID" value="NZ_CP032157.1"/>
</dbReference>
<gene>
    <name evidence="1" type="ORF">D3H65_20030</name>
</gene>
<evidence type="ECO:0000313" key="1">
    <source>
        <dbReference type="EMBL" id="AXY76136.1"/>
    </source>
</evidence>
<evidence type="ECO:0000313" key="2">
    <source>
        <dbReference type="Proteomes" id="UP000263900"/>
    </source>
</evidence>
<name>A0A3B7MT40_9BACT</name>
<accession>A0A3B7MT40</accession>
<dbReference type="KEGG" id="pseg:D3H65_20030"/>
<sequence length="144" mass="16726">MEKSIYEFFAAYEKRFNDALQGETDVEATANAFGPFFVEASPAGIHGGSNDQEFRKKIPQGMDFYRQIGTHSMEILSQEVTPLDELHSMVKIHWKATYKNKDNTELAIEFDVIYFLQYREEQLKIFAYITGDEDKVMREHGLIQ</sequence>
<reference evidence="1 2" key="1">
    <citation type="submission" date="2018-09" db="EMBL/GenBank/DDBJ databases">
        <title>Genome sequencing of strain 6GH32-13.</title>
        <authorList>
            <person name="Weon H.-Y."/>
            <person name="Heo J."/>
            <person name="Kwon S.-W."/>
        </authorList>
    </citation>
    <scope>NUCLEOTIDE SEQUENCE [LARGE SCALE GENOMIC DNA]</scope>
    <source>
        <strain evidence="1 2">5GH32-13</strain>
    </source>
</reference>
<dbReference type="Proteomes" id="UP000263900">
    <property type="component" value="Chromosome"/>
</dbReference>
<protein>
    <recommendedName>
        <fullName evidence="3">Nuclear transport factor 2 family protein</fullName>
    </recommendedName>
</protein>
<evidence type="ECO:0008006" key="3">
    <source>
        <dbReference type="Google" id="ProtNLM"/>
    </source>
</evidence>
<dbReference type="AlphaFoldDB" id="A0A3B7MT40"/>
<organism evidence="1 2">
    <name type="scientific">Paraflavitalea soli</name>
    <dbReference type="NCBI Taxonomy" id="2315862"/>
    <lineage>
        <taxon>Bacteria</taxon>
        <taxon>Pseudomonadati</taxon>
        <taxon>Bacteroidota</taxon>
        <taxon>Chitinophagia</taxon>
        <taxon>Chitinophagales</taxon>
        <taxon>Chitinophagaceae</taxon>
        <taxon>Paraflavitalea</taxon>
    </lineage>
</organism>
<dbReference type="OrthoDB" id="667202at2"/>
<keyword evidence="2" id="KW-1185">Reference proteome</keyword>
<dbReference type="EMBL" id="CP032157">
    <property type="protein sequence ID" value="AXY76136.1"/>
    <property type="molecule type" value="Genomic_DNA"/>
</dbReference>
<proteinExistence type="predicted"/>